<gene>
    <name evidence="2" type="ORF">LNP81_13200</name>
</gene>
<organism evidence="2 3">
    <name type="scientific">Flavobacterium piscisymbiosum</name>
    <dbReference type="NCBI Taxonomy" id="2893753"/>
    <lineage>
        <taxon>Bacteria</taxon>
        <taxon>Pseudomonadati</taxon>
        <taxon>Bacteroidota</taxon>
        <taxon>Flavobacteriia</taxon>
        <taxon>Flavobacteriales</taxon>
        <taxon>Flavobacteriaceae</taxon>
        <taxon>Flavobacterium</taxon>
    </lineage>
</organism>
<dbReference type="RefSeq" id="WP_230036507.1">
    <property type="nucleotide sequence ID" value="NZ_JAJJMM010000001.1"/>
</dbReference>
<evidence type="ECO:0000313" key="2">
    <source>
        <dbReference type="EMBL" id="MCC9063948.1"/>
    </source>
</evidence>
<keyword evidence="1" id="KW-0472">Membrane</keyword>
<accession>A0ABS8MF10</accession>
<evidence type="ECO:0000313" key="3">
    <source>
        <dbReference type="Proteomes" id="UP001430679"/>
    </source>
</evidence>
<name>A0ABS8MF10_9FLAO</name>
<evidence type="ECO:0000256" key="1">
    <source>
        <dbReference type="SAM" id="Phobius"/>
    </source>
</evidence>
<dbReference type="Proteomes" id="UP001430679">
    <property type="component" value="Unassembled WGS sequence"/>
</dbReference>
<reference evidence="2" key="1">
    <citation type="submission" date="2021-11" db="EMBL/GenBank/DDBJ databases">
        <title>Description of novel Flavobacterium species.</title>
        <authorList>
            <person name="Saticioglu I.B."/>
            <person name="Ay H."/>
            <person name="Altun S."/>
            <person name="Duman M."/>
        </authorList>
    </citation>
    <scope>NUCLEOTIDE SEQUENCE</scope>
    <source>
        <strain evidence="2">F-30</strain>
    </source>
</reference>
<feature type="transmembrane region" description="Helical" evidence="1">
    <location>
        <begin position="12"/>
        <end position="30"/>
    </location>
</feature>
<proteinExistence type="predicted"/>
<dbReference type="EMBL" id="JAJJMM010000001">
    <property type="protein sequence ID" value="MCC9063948.1"/>
    <property type="molecule type" value="Genomic_DNA"/>
</dbReference>
<sequence length="240" mass="27969">MIRKYMDLITNFAYFFIFLGGLAAIVLSIVQARGATEDKNEIIIKQEEKIKDLETSLEEKIKFIERYISGGDSYPELEILSLPNNSKQVGKMFFQMTNNFDLPIYDIKVEMYDYDFIKLKTFKGFGNLDYIKPVDFEKARVLNFQETTLSPTTTKGGIYSPVAKECNFYAKLFTRNKVIIEKITVMNDKGHYYLAYELFDDTTNQSLKKFYSPGISEKTKEILNKRLMKIPKNLEIKFSE</sequence>
<protein>
    <submittedName>
        <fullName evidence="2">Uncharacterized protein</fullName>
    </submittedName>
</protein>
<comment type="caution">
    <text evidence="2">The sequence shown here is derived from an EMBL/GenBank/DDBJ whole genome shotgun (WGS) entry which is preliminary data.</text>
</comment>
<keyword evidence="1" id="KW-1133">Transmembrane helix</keyword>
<keyword evidence="3" id="KW-1185">Reference proteome</keyword>
<keyword evidence="1" id="KW-0812">Transmembrane</keyword>